<evidence type="ECO:0000313" key="1">
    <source>
        <dbReference type="EMBL" id="KAH7667617.1"/>
    </source>
</evidence>
<sequence>MDLHSTAFPGKSKASANKEKKDGDRNTKITNSRPKPAFGVPRSTNIPARKSLLSKRQPSATSRPSKPVESLTKLGLQKNNKGEATVDDGKNASRNRFQKLQQEITNQDFEKQGTEMTMTNGEQNMMQTPVSLVKSVAPETPYQSAKNCTKCRLDRLESSSYWLAQIKLAESVGKHFISATFFRLALDCHAEPFSSLHSELKQYIQRHGAVSKDALWDELCRLYGFRNDSPEHDLDLLTKNDFVLVEHGDPEFDETCKDGFWECDHIVSDTGNALVKDPLKIKDANKPKVCLFERDSLDGKPMGSSYKGSVSTCVRGDHESELCREKHKRIPVFISNKSSSQTKEERSARRNEAGAIAKQSSQSSNMVRTDGKHPLALLNLEKLQQIRARAATIIASPDENS</sequence>
<evidence type="ECO:0000313" key="2">
    <source>
        <dbReference type="Proteomes" id="UP000827976"/>
    </source>
</evidence>
<proteinExistence type="predicted"/>
<name>A0ACB7V2P0_DIOAL</name>
<dbReference type="EMBL" id="CM037022">
    <property type="protein sequence ID" value="KAH7667617.1"/>
    <property type="molecule type" value="Genomic_DNA"/>
</dbReference>
<reference evidence="2" key="1">
    <citation type="journal article" date="2022" name="Nat. Commun.">
        <title>Chromosome evolution and the genetic basis of agronomically important traits in greater yam.</title>
        <authorList>
            <person name="Bredeson J.V."/>
            <person name="Lyons J.B."/>
            <person name="Oniyinde I.O."/>
            <person name="Okereke N.R."/>
            <person name="Kolade O."/>
            <person name="Nnabue I."/>
            <person name="Nwadili C.O."/>
            <person name="Hribova E."/>
            <person name="Parker M."/>
            <person name="Nwogha J."/>
            <person name="Shu S."/>
            <person name="Carlson J."/>
            <person name="Kariba R."/>
            <person name="Muthemba S."/>
            <person name="Knop K."/>
            <person name="Barton G.J."/>
            <person name="Sherwood A.V."/>
            <person name="Lopez-Montes A."/>
            <person name="Asiedu R."/>
            <person name="Jamnadass R."/>
            <person name="Muchugi A."/>
            <person name="Goodstein D."/>
            <person name="Egesi C.N."/>
            <person name="Featherston J."/>
            <person name="Asfaw A."/>
            <person name="Simpson G.G."/>
            <person name="Dolezel J."/>
            <person name="Hendre P.S."/>
            <person name="Van Deynze A."/>
            <person name="Kumar P.L."/>
            <person name="Obidiegwu J.E."/>
            <person name="Bhattacharjee R."/>
            <person name="Rokhsar D.S."/>
        </authorList>
    </citation>
    <scope>NUCLEOTIDE SEQUENCE [LARGE SCALE GENOMIC DNA]</scope>
    <source>
        <strain evidence="2">cv. TDa95/00328</strain>
    </source>
</reference>
<keyword evidence="2" id="KW-1185">Reference proteome</keyword>
<comment type="caution">
    <text evidence="1">The sequence shown here is derived from an EMBL/GenBank/DDBJ whole genome shotgun (WGS) entry which is preliminary data.</text>
</comment>
<gene>
    <name evidence="1" type="ORF">IHE45_12G071400</name>
</gene>
<organism evidence="1 2">
    <name type="scientific">Dioscorea alata</name>
    <name type="common">Purple yam</name>
    <dbReference type="NCBI Taxonomy" id="55571"/>
    <lineage>
        <taxon>Eukaryota</taxon>
        <taxon>Viridiplantae</taxon>
        <taxon>Streptophyta</taxon>
        <taxon>Embryophyta</taxon>
        <taxon>Tracheophyta</taxon>
        <taxon>Spermatophyta</taxon>
        <taxon>Magnoliopsida</taxon>
        <taxon>Liliopsida</taxon>
        <taxon>Dioscoreales</taxon>
        <taxon>Dioscoreaceae</taxon>
        <taxon>Dioscorea</taxon>
    </lineage>
</organism>
<protein>
    <submittedName>
        <fullName evidence="1">Uncharacterized protein</fullName>
    </submittedName>
</protein>
<dbReference type="Proteomes" id="UP000827976">
    <property type="component" value="Chromosome 12"/>
</dbReference>
<accession>A0ACB7V2P0</accession>